<keyword evidence="5" id="KW-0472">Membrane</keyword>
<comment type="caution">
    <text evidence="7">The sequence shown here is derived from an EMBL/GenBank/DDBJ whole genome shotgun (WGS) entry which is preliminary data.</text>
</comment>
<feature type="transmembrane region" description="Helical" evidence="5">
    <location>
        <begin position="758"/>
        <end position="783"/>
    </location>
</feature>
<evidence type="ECO:0000256" key="5">
    <source>
        <dbReference type="SAM" id="Phobius"/>
    </source>
</evidence>
<reference evidence="7" key="1">
    <citation type="journal article" date="2021" name="IMA Fungus">
        <title>Genomic characterization of three marine fungi, including Emericellopsis atlantica sp. nov. with signatures of a generalist lifestyle and marine biomass degradation.</title>
        <authorList>
            <person name="Hagestad O.C."/>
            <person name="Hou L."/>
            <person name="Andersen J.H."/>
            <person name="Hansen E.H."/>
            <person name="Altermark B."/>
            <person name="Li C."/>
            <person name="Kuhnert E."/>
            <person name="Cox R.J."/>
            <person name="Crous P.W."/>
            <person name="Spatafora J.W."/>
            <person name="Lail K."/>
            <person name="Amirebrahimi M."/>
            <person name="Lipzen A."/>
            <person name="Pangilinan J."/>
            <person name="Andreopoulos W."/>
            <person name="Hayes R.D."/>
            <person name="Ng V."/>
            <person name="Grigoriev I.V."/>
            <person name="Jackson S.A."/>
            <person name="Sutton T.D.S."/>
            <person name="Dobson A.D.W."/>
            <person name="Rama T."/>
        </authorList>
    </citation>
    <scope>NUCLEOTIDE SEQUENCE</scope>
    <source>
        <strain evidence="7">TRa018bII</strain>
    </source>
</reference>
<accession>A0A9P7YEM4</accession>
<name>A0A9P7YEM4_9HELO</name>
<dbReference type="OrthoDB" id="10029326at2759"/>
<gene>
    <name evidence="7" type="ORF">BJ875DRAFT_516452</name>
</gene>
<keyword evidence="7" id="KW-0503">Monooxygenase</keyword>
<feature type="transmembrane region" description="Helical" evidence="5">
    <location>
        <begin position="659"/>
        <end position="687"/>
    </location>
</feature>
<dbReference type="EMBL" id="MU251587">
    <property type="protein sequence ID" value="KAG9231680.1"/>
    <property type="molecule type" value="Genomic_DNA"/>
</dbReference>
<keyword evidence="5" id="KW-0812">Transmembrane</keyword>
<dbReference type="GO" id="GO:0004497">
    <property type="term" value="F:monooxygenase activity"/>
    <property type="evidence" value="ECO:0007669"/>
    <property type="project" value="UniProtKB-KW"/>
</dbReference>
<comment type="similarity">
    <text evidence="1">Belongs to the paxM FAD-dependent monooxygenase family.</text>
</comment>
<evidence type="ECO:0000313" key="7">
    <source>
        <dbReference type="EMBL" id="KAG9231680.1"/>
    </source>
</evidence>
<evidence type="ECO:0000256" key="4">
    <source>
        <dbReference type="ARBA" id="ARBA00023002"/>
    </source>
</evidence>
<feature type="transmembrane region" description="Helical" evidence="5">
    <location>
        <begin position="617"/>
        <end position="638"/>
    </location>
</feature>
<feature type="domain" description="FAD-binding" evidence="6">
    <location>
        <begin position="9"/>
        <end position="174"/>
    </location>
</feature>
<dbReference type="Gene3D" id="3.50.50.60">
    <property type="entry name" value="FAD/NAD(P)-binding domain"/>
    <property type="match status" value="1"/>
</dbReference>
<feature type="transmembrane region" description="Helical" evidence="5">
    <location>
        <begin position="454"/>
        <end position="471"/>
    </location>
</feature>
<keyword evidence="3" id="KW-0274">FAD</keyword>
<evidence type="ECO:0000256" key="2">
    <source>
        <dbReference type="ARBA" id="ARBA00022630"/>
    </source>
</evidence>
<evidence type="ECO:0000256" key="1">
    <source>
        <dbReference type="ARBA" id="ARBA00007992"/>
    </source>
</evidence>
<protein>
    <submittedName>
        <fullName evidence="7">Monooxygenase</fullName>
    </submittedName>
</protein>
<dbReference type="InterPro" id="IPR036188">
    <property type="entry name" value="FAD/NAD-bd_sf"/>
</dbReference>
<feature type="transmembrane region" description="Helical" evidence="5">
    <location>
        <begin position="728"/>
        <end position="746"/>
    </location>
</feature>
<dbReference type="PRINTS" id="PR00420">
    <property type="entry name" value="RNGMNOXGNASE"/>
</dbReference>
<dbReference type="SUPFAM" id="SSF51905">
    <property type="entry name" value="FAD/NAD(P)-binding domain"/>
    <property type="match status" value="1"/>
</dbReference>
<keyword evidence="5" id="KW-1133">Transmembrane helix</keyword>
<dbReference type="GO" id="GO:0071949">
    <property type="term" value="F:FAD binding"/>
    <property type="evidence" value="ECO:0007669"/>
    <property type="project" value="InterPro"/>
</dbReference>
<evidence type="ECO:0000256" key="3">
    <source>
        <dbReference type="ARBA" id="ARBA00022827"/>
    </source>
</evidence>
<dbReference type="PANTHER" id="PTHR47356:SF2">
    <property type="entry name" value="FAD-BINDING DOMAIN-CONTAINING PROTEIN-RELATED"/>
    <property type="match status" value="1"/>
</dbReference>
<keyword evidence="4" id="KW-0560">Oxidoreductase</keyword>
<evidence type="ECO:0000313" key="8">
    <source>
        <dbReference type="Proteomes" id="UP000824998"/>
    </source>
</evidence>
<dbReference type="PANTHER" id="PTHR47356">
    <property type="entry name" value="FAD-DEPENDENT MONOOXYGENASE ASQG-RELATED"/>
    <property type="match status" value="1"/>
</dbReference>
<feature type="domain" description="FAD-binding" evidence="6">
    <location>
        <begin position="262"/>
        <end position="346"/>
    </location>
</feature>
<dbReference type="InterPro" id="IPR002938">
    <property type="entry name" value="FAD-bd"/>
</dbReference>
<proteinExistence type="inferred from homology"/>
<dbReference type="Proteomes" id="UP000824998">
    <property type="component" value="Unassembled WGS sequence"/>
</dbReference>
<dbReference type="InterPro" id="IPR050562">
    <property type="entry name" value="FAD_mOase_fung"/>
</dbReference>
<evidence type="ECO:0000259" key="6">
    <source>
        <dbReference type="Pfam" id="PF01494"/>
    </source>
</evidence>
<dbReference type="Pfam" id="PF01494">
    <property type="entry name" value="FAD_binding_3"/>
    <property type="match status" value="2"/>
</dbReference>
<keyword evidence="2" id="KW-0285">Flavoprotein</keyword>
<keyword evidence="8" id="KW-1185">Reference proteome</keyword>
<organism evidence="7 8">
    <name type="scientific">Amylocarpus encephaloides</name>
    <dbReference type="NCBI Taxonomy" id="45428"/>
    <lineage>
        <taxon>Eukaryota</taxon>
        <taxon>Fungi</taxon>
        <taxon>Dikarya</taxon>
        <taxon>Ascomycota</taxon>
        <taxon>Pezizomycotina</taxon>
        <taxon>Leotiomycetes</taxon>
        <taxon>Helotiales</taxon>
        <taxon>Helotiales incertae sedis</taxon>
        <taxon>Amylocarpus</taxon>
    </lineage>
</organism>
<feature type="transmembrane region" description="Helical" evidence="5">
    <location>
        <begin position="581"/>
        <end position="605"/>
    </location>
</feature>
<sequence>MSSANKTLKILIAGGGVAGLTLATMLEKFEIEYLVLESHGEIAPAVGASIGLFPNGLRILDQIDRYEPLLKFMDSSKDILFTRDKSGKPLLSLPNFLKHVEHRHGYPLMFFDRQRLLQSLYEGLQNKSRILLNKKVAQIDLIEGGVEVITTGGEKFYGSLIVGADGVHSAVRQEMYRIGNKLQPGYFPVDEQDRVPCHYLCSYGIAQRVPGWVSGHQCTVLGNGVSQLVVSGAEDRVYWFFFSKLPETKYGKDIPKCSKEMETQFIDKNAHVRITPQVTFGQLYAKRLISTLTPLHEFVCKKWFFDRMIIFGDSAHKPNPIGGQGGNGAIESAADFVNALLQKKDDRAKSLTGLTDEDVKYIFTEMQAARHERAEQIVGGSRSQQSLVAYEKPLTSTLIFQFLAPLKGDEGFLAQFASLMMGGTRLKKLAIKNRPRSIPFTDELPAQPLKESRLVQMIFSGLMAYLLLIAVKTLRRPSSRLDLWDRGAQMMPLSPSLEFVGDDPERVLYVFHLSSQLISPILICIIEGYRLGNIGTILAFPSLFLVAIQSEGIGRVAPIYAVLGTFLSYDLPTGRFVRPEVVYSLLWALSLGYLLPMAFMIASILNGEISQTWPSVWQFAPLFVCILTYVLTSVWRLWTRSGLSKEEKDYLELDRYKGLDVSVLQFIYSFAFAVQTTAYFAVLVYAYHQPSISITNGLFGLPNLISRGGSIIITDITSQISHLLSCEIGIATATWLISNLYSVWSLRRLGYIRTGDMFVPMLAVIAGQVLVGPSATWAGLWYWREGVLSGLKRE</sequence>
<dbReference type="AlphaFoldDB" id="A0A9P7YEM4"/>